<accession>A0A849KDG6</accession>
<dbReference type="CDD" id="cd16917">
    <property type="entry name" value="HATPase_UhpB-NarQ-NarX-like"/>
    <property type="match status" value="1"/>
</dbReference>
<dbReference type="Pfam" id="PF07730">
    <property type="entry name" value="HisKA_3"/>
    <property type="match status" value="1"/>
</dbReference>
<dbReference type="InterPro" id="IPR050482">
    <property type="entry name" value="Sensor_HK_TwoCompSys"/>
</dbReference>
<keyword evidence="6" id="KW-0418">Kinase</keyword>
<dbReference type="InterPro" id="IPR011712">
    <property type="entry name" value="Sig_transdc_His_kin_sub3_dim/P"/>
</dbReference>
<name>A0A849KDG6_9MICO</name>
<keyword evidence="8" id="KW-0902">Two-component regulatory system</keyword>
<dbReference type="Proteomes" id="UP000557204">
    <property type="component" value="Unassembled WGS sequence"/>
</dbReference>
<feature type="transmembrane region" description="Helical" evidence="10">
    <location>
        <begin position="74"/>
        <end position="95"/>
    </location>
</feature>
<dbReference type="PANTHER" id="PTHR24421">
    <property type="entry name" value="NITRATE/NITRITE SENSOR PROTEIN NARX-RELATED"/>
    <property type="match status" value="1"/>
</dbReference>
<organism evidence="12 13">
    <name type="scientific">Isoptericola sediminis</name>
    <dbReference type="NCBI Taxonomy" id="2733572"/>
    <lineage>
        <taxon>Bacteria</taxon>
        <taxon>Bacillati</taxon>
        <taxon>Actinomycetota</taxon>
        <taxon>Actinomycetes</taxon>
        <taxon>Micrococcales</taxon>
        <taxon>Promicromonosporaceae</taxon>
        <taxon>Isoptericola</taxon>
    </lineage>
</organism>
<keyword evidence="4" id="KW-0808">Transferase</keyword>
<keyword evidence="10" id="KW-1133">Transmembrane helix</keyword>
<feature type="transmembrane region" description="Helical" evidence="10">
    <location>
        <begin position="116"/>
        <end position="132"/>
    </location>
</feature>
<dbReference type="AlphaFoldDB" id="A0A849KDG6"/>
<dbReference type="GO" id="GO:0000155">
    <property type="term" value="F:phosphorelay sensor kinase activity"/>
    <property type="evidence" value="ECO:0007669"/>
    <property type="project" value="InterPro"/>
</dbReference>
<evidence type="ECO:0000313" key="12">
    <source>
        <dbReference type="EMBL" id="NNU26613.1"/>
    </source>
</evidence>
<keyword evidence="7" id="KW-0067">ATP-binding</keyword>
<dbReference type="Gene3D" id="3.30.565.10">
    <property type="entry name" value="Histidine kinase-like ATPase, C-terminal domain"/>
    <property type="match status" value="1"/>
</dbReference>
<keyword evidence="3" id="KW-0597">Phosphoprotein</keyword>
<evidence type="ECO:0000256" key="9">
    <source>
        <dbReference type="SAM" id="MobiDB-lite"/>
    </source>
</evidence>
<dbReference type="GO" id="GO:0016020">
    <property type="term" value="C:membrane"/>
    <property type="evidence" value="ECO:0007669"/>
    <property type="project" value="InterPro"/>
</dbReference>
<sequence>MPALPVPGGVVDVDDATVAPAPRPAPWLVDVAAALGTMLVLTGAVLVGRHAGLLGVLAAVGFGLLVLLRRPAPVLMVVLTSVGVLVCAAEGLGALGTPLAAVTALCAATAQGHERWAAGAGAALVVAAPALGPPGTGLASDSLVELVLGAALVTAAVCLGLLLRWRRTAQSAAPSAVAGAGTLGPDEPPTPAAPSTATAPSALHPPEAPEAPDGPEDDARHRRQQELLRVALDLQEVVGHNLSLVALHTDVAAGAMGRDDDAAGTALRHVREATSATVHELRATTLLLRGALDPARAGHDADTAAREHLPAATGPAGLAALVQPVLAAGVDVSTRVDVPRGSIDAMVDAAAFRIVQEVLRDVRDATGGRRVQVRLVVAAGRLRIVVADDGRSLASGFGEDPGLAAVRHRAALLGGTLDVGSGTDGGLVVTAELPARLGE</sequence>
<reference evidence="12 13" key="1">
    <citation type="submission" date="2020-05" db="EMBL/GenBank/DDBJ databases">
        <title>Genome sequence of Isoptericola sp. JC619 isolated from Chilika lagoon, India.</title>
        <authorList>
            <person name="Kumar D."/>
            <person name="Appam K."/>
            <person name="Gandham S."/>
            <person name="Uppada J."/>
            <person name="Sasikala C."/>
            <person name="Venkata Ramana C."/>
        </authorList>
    </citation>
    <scope>NUCLEOTIDE SEQUENCE [LARGE SCALE GENOMIC DNA]</scope>
    <source>
        <strain evidence="12 13">JC619</strain>
    </source>
</reference>
<evidence type="ECO:0000256" key="5">
    <source>
        <dbReference type="ARBA" id="ARBA00022741"/>
    </source>
</evidence>
<keyword evidence="10" id="KW-0472">Membrane</keyword>
<dbReference type="RefSeq" id="WP_171246130.1">
    <property type="nucleotide sequence ID" value="NZ_JABFAJ010000006.1"/>
</dbReference>
<evidence type="ECO:0000256" key="1">
    <source>
        <dbReference type="ARBA" id="ARBA00000085"/>
    </source>
</evidence>
<feature type="region of interest" description="Disordered" evidence="9">
    <location>
        <begin position="177"/>
        <end position="220"/>
    </location>
</feature>
<evidence type="ECO:0000256" key="6">
    <source>
        <dbReference type="ARBA" id="ARBA00022777"/>
    </source>
</evidence>
<proteinExistence type="predicted"/>
<evidence type="ECO:0000313" key="13">
    <source>
        <dbReference type="Proteomes" id="UP000557204"/>
    </source>
</evidence>
<evidence type="ECO:0000256" key="7">
    <source>
        <dbReference type="ARBA" id="ARBA00022840"/>
    </source>
</evidence>
<evidence type="ECO:0000256" key="4">
    <source>
        <dbReference type="ARBA" id="ARBA00022679"/>
    </source>
</evidence>
<keyword evidence="13" id="KW-1185">Reference proteome</keyword>
<protein>
    <recommendedName>
        <fullName evidence="2">histidine kinase</fullName>
        <ecNumber evidence="2">2.7.13.3</ecNumber>
    </recommendedName>
</protein>
<feature type="transmembrane region" description="Helical" evidence="10">
    <location>
        <begin position="144"/>
        <end position="163"/>
    </location>
</feature>
<dbReference type="EC" id="2.7.13.3" evidence="2"/>
<feature type="transmembrane region" description="Helical" evidence="10">
    <location>
        <begin position="27"/>
        <end position="46"/>
    </location>
</feature>
<evidence type="ECO:0000256" key="3">
    <source>
        <dbReference type="ARBA" id="ARBA00022553"/>
    </source>
</evidence>
<evidence type="ECO:0000256" key="10">
    <source>
        <dbReference type="SAM" id="Phobius"/>
    </source>
</evidence>
<evidence type="ECO:0000256" key="8">
    <source>
        <dbReference type="ARBA" id="ARBA00023012"/>
    </source>
</evidence>
<gene>
    <name evidence="12" type="ORF">HLI28_03535</name>
</gene>
<comment type="catalytic activity">
    <reaction evidence="1">
        <text>ATP + protein L-histidine = ADP + protein N-phospho-L-histidine.</text>
        <dbReference type="EC" id="2.7.13.3"/>
    </reaction>
</comment>
<dbReference type="SUPFAM" id="SSF55874">
    <property type="entry name" value="ATPase domain of HSP90 chaperone/DNA topoisomerase II/histidine kinase"/>
    <property type="match status" value="1"/>
</dbReference>
<dbReference type="InterPro" id="IPR036890">
    <property type="entry name" value="HATPase_C_sf"/>
</dbReference>
<dbReference type="GO" id="GO:0005524">
    <property type="term" value="F:ATP binding"/>
    <property type="evidence" value="ECO:0007669"/>
    <property type="project" value="UniProtKB-KW"/>
</dbReference>
<evidence type="ECO:0000259" key="11">
    <source>
        <dbReference type="Pfam" id="PF07730"/>
    </source>
</evidence>
<feature type="domain" description="Signal transduction histidine kinase subgroup 3 dimerisation and phosphoacceptor" evidence="11">
    <location>
        <begin position="228"/>
        <end position="289"/>
    </location>
</feature>
<keyword evidence="5" id="KW-0547">Nucleotide-binding</keyword>
<feature type="compositionally biased region" description="Low complexity" evidence="9">
    <location>
        <begin position="193"/>
        <end position="202"/>
    </location>
</feature>
<keyword evidence="10" id="KW-0812">Transmembrane</keyword>
<feature type="transmembrane region" description="Helical" evidence="10">
    <location>
        <begin position="51"/>
        <end position="68"/>
    </location>
</feature>
<comment type="caution">
    <text evidence="12">The sequence shown here is derived from an EMBL/GenBank/DDBJ whole genome shotgun (WGS) entry which is preliminary data.</text>
</comment>
<dbReference type="Gene3D" id="1.20.5.1930">
    <property type="match status" value="1"/>
</dbReference>
<dbReference type="GO" id="GO:0046983">
    <property type="term" value="F:protein dimerization activity"/>
    <property type="evidence" value="ECO:0007669"/>
    <property type="project" value="InterPro"/>
</dbReference>
<dbReference type="PANTHER" id="PTHR24421:SF10">
    <property type="entry name" value="NITRATE_NITRITE SENSOR PROTEIN NARQ"/>
    <property type="match status" value="1"/>
</dbReference>
<dbReference type="EMBL" id="JABFAJ010000006">
    <property type="protein sequence ID" value="NNU26613.1"/>
    <property type="molecule type" value="Genomic_DNA"/>
</dbReference>
<evidence type="ECO:0000256" key="2">
    <source>
        <dbReference type="ARBA" id="ARBA00012438"/>
    </source>
</evidence>